<accession>A0A1M5DHT0</accession>
<dbReference type="STRING" id="1122206.SAMN02745753_02391"/>
<dbReference type="Proteomes" id="UP000184517">
    <property type="component" value="Unassembled WGS sequence"/>
</dbReference>
<keyword evidence="2" id="KW-1185">Reference proteome</keyword>
<name>A0A1M5DHT0_9GAMM</name>
<sequence>MNKKQFLNTYKKISSLNQERTENTQNRALYRSEHDERLIKDFHYAKFQKNLHNAQQSKALKELLEKDNWNEEDTEKLLSSLR</sequence>
<reference evidence="2" key="1">
    <citation type="submission" date="2016-11" db="EMBL/GenBank/DDBJ databases">
        <authorList>
            <person name="Varghese N."/>
            <person name="Submissions S."/>
        </authorList>
    </citation>
    <scope>NUCLEOTIDE SEQUENCE [LARGE SCALE GENOMIC DNA]</scope>
    <source>
        <strain evidence="2">DSM 16579</strain>
    </source>
</reference>
<evidence type="ECO:0000313" key="2">
    <source>
        <dbReference type="Proteomes" id="UP000184517"/>
    </source>
</evidence>
<gene>
    <name evidence="1" type="ORF">SAMN02745753_02391</name>
</gene>
<dbReference type="EMBL" id="FQVF01000010">
    <property type="protein sequence ID" value="SHF66302.1"/>
    <property type="molecule type" value="Genomic_DNA"/>
</dbReference>
<evidence type="ECO:0000313" key="1">
    <source>
        <dbReference type="EMBL" id="SHF66302.1"/>
    </source>
</evidence>
<proteinExistence type="predicted"/>
<dbReference type="RefSeq" id="WP_072839928.1">
    <property type="nucleotide sequence ID" value="NZ_FQVF01000010.1"/>
</dbReference>
<dbReference type="AlphaFoldDB" id="A0A1M5DHT0"/>
<protein>
    <submittedName>
        <fullName evidence="1">Uncharacterized protein</fullName>
    </submittedName>
</protein>
<organism evidence="1 2">
    <name type="scientific">Marinomonas polaris DSM 16579</name>
    <dbReference type="NCBI Taxonomy" id="1122206"/>
    <lineage>
        <taxon>Bacteria</taxon>
        <taxon>Pseudomonadati</taxon>
        <taxon>Pseudomonadota</taxon>
        <taxon>Gammaproteobacteria</taxon>
        <taxon>Oceanospirillales</taxon>
        <taxon>Oceanospirillaceae</taxon>
        <taxon>Marinomonas</taxon>
    </lineage>
</organism>
<dbReference type="OrthoDB" id="6107154at2"/>